<evidence type="ECO:0000256" key="1">
    <source>
        <dbReference type="SAM" id="MobiDB-lite"/>
    </source>
</evidence>
<dbReference type="OrthoDB" id="47801at2759"/>
<feature type="compositionally biased region" description="Acidic residues" evidence="1">
    <location>
        <begin position="26"/>
        <end position="50"/>
    </location>
</feature>
<dbReference type="AlphaFoldDB" id="A0A9P6EFG1"/>
<feature type="region of interest" description="Disordered" evidence="1">
    <location>
        <begin position="23"/>
        <end position="60"/>
    </location>
</feature>
<feature type="compositionally biased region" description="Low complexity" evidence="1">
    <location>
        <begin position="144"/>
        <end position="164"/>
    </location>
</feature>
<feature type="region of interest" description="Disordered" evidence="1">
    <location>
        <begin position="142"/>
        <end position="164"/>
    </location>
</feature>
<reference evidence="2" key="1">
    <citation type="submission" date="2020-11" db="EMBL/GenBank/DDBJ databases">
        <authorList>
            <consortium name="DOE Joint Genome Institute"/>
            <person name="Ahrendt S."/>
            <person name="Riley R."/>
            <person name="Andreopoulos W."/>
            <person name="Labutti K."/>
            <person name="Pangilinan J."/>
            <person name="Ruiz-Duenas F.J."/>
            <person name="Barrasa J.M."/>
            <person name="Sanchez-Garcia M."/>
            <person name="Camarero S."/>
            <person name="Miyauchi S."/>
            <person name="Serrano A."/>
            <person name="Linde D."/>
            <person name="Babiker R."/>
            <person name="Drula E."/>
            <person name="Ayuso-Fernandez I."/>
            <person name="Pacheco R."/>
            <person name="Padilla G."/>
            <person name="Ferreira P."/>
            <person name="Barriuso J."/>
            <person name="Kellner H."/>
            <person name="Castanera R."/>
            <person name="Alfaro M."/>
            <person name="Ramirez L."/>
            <person name="Pisabarro A.G."/>
            <person name="Kuo A."/>
            <person name="Tritt A."/>
            <person name="Lipzen A."/>
            <person name="He G."/>
            <person name="Yan M."/>
            <person name="Ng V."/>
            <person name="Cullen D."/>
            <person name="Martin F."/>
            <person name="Rosso M.-N."/>
            <person name="Henrissat B."/>
            <person name="Hibbett D."/>
            <person name="Martinez A.T."/>
            <person name="Grigoriev I.V."/>
        </authorList>
    </citation>
    <scope>NUCLEOTIDE SEQUENCE</scope>
    <source>
        <strain evidence="2">CBS 506.95</strain>
    </source>
</reference>
<keyword evidence="3" id="KW-1185">Reference proteome</keyword>
<protein>
    <submittedName>
        <fullName evidence="2">Uncharacterized protein</fullName>
    </submittedName>
</protein>
<name>A0A9P6EFG1_9AGAR</name>
<dbReference type="EMBL" id="MU157855">
    <property type="protein sequence ID" value="KAF9528112.1"/>
    <property type="molecule type" value="Genomic_DNA"/>
</dbReference>
<evidence type="ECO:0000313" key="2">
    <source>
        <dbReference type="EMBL" id="KAF9528112.1"/>
    </source>
</evidence>
<gene>
    <name evidence="2" type="ORF">CPB83DRAFT_767307</name>
</gene>
<evidence type="ECO:0000313" key="3">
    <source>
        <dbReference type="Proteomes" id="UP000807306"/>
    </source>
</evidence>
<accession>A0A9P6EFG1</accession>
<proteinExistence type="predicted"/>
<dbReference type="Proteomes" id="UP000807306">
    <property type="component" value="Unassembled WGS sequence"/>
</dbReference>
<sequence length="214" mass="23920">MRKFEDAFVRTLRVVCSWLQPSYTSLDDDEDDDDDDDDEEEDDEDEAAEDVDQHKREERDAHENQLLSLFRSSYLLEVLHAFLSNNKPRDWIAHSETYIAILEMMRRMLDSGLGAVLNETPTFSPSGSSASAPASAVYTPFATPSGSTSSSASSSPSSSQQQPPVSLYDLIKQLEKHRSPLMNLASRMQFSATVDKVNNLCDAISYLLLQQMVG</sequence>
<organism evidence="2 3">
    <name type="scientific">Crepidotus variabilis</name>
    <dbReference type="NCBI Taxonomy" id="179855"/>
    <lineage>
        <taxon>Eukaryota</taxon>
        <taxon>Fungi</taxon>
        <taxon>Dikarya</taxon>
        <taxon>Basidiomycota</taxon>
        <taxon>Agaricomycotina</taxon>
        <taxon>Agaricomycetes</taxon>
        <taxon>Agaricomycetidae</taxon>
        <taxon>Agaricales</taxon>
        <taxon>Agaricineae</taxon>
        <taxon>Crepidotaceae</taxon>
        <taxon>Crepidotus</taxon>
    </lineage>
</organism>
<feature type="compositionally biased region" description="Basic and acidic residues" evidence="1">
    <location>
        <begin position="51"/>
        <end position="60"/>
    </location>
</feature>
<comment type="caution">
    <text evidence="2">The sequence shown here is derived from an EMBL/GenBank/DDBJ whole genome shotgun (WGS) entry which is preliminary data.</text>
</comment>